<protein>
    <recommendedName>
        <fullName evidence="3">HTH iclR-type domain-containing protein</fullName>
    </recommendedName>
</protein>
<dbReference type="RefSeq" id="WP_254843099.1">
    <property type="nucleotide sequence ID" value="NZ_MSTI01000065.1"/>
</dbReference>
<gene>
    <name evidence="1" type="ORF">BOO71_0005314</name>
</gene>
<name>A0A1U7P075_9DEIO</name>
<dbReference type="Proteomes" id="UP000186607">
    <property type="component" value="Unassembled WGS sequence"/>
</dbReference>
<comment type="caution">
    <text evidence="1">The sequence shown here is derived from an EMBL/GenBank/DDBJ whole genome shotgun (WGS) entry which is preliminary data.</text>
</comment>
<dbReference type="InterPro" id="IPR036388">
    <property type="entry name" value="WH-like_DNA-bd_sf"/>
</dbReference>
<sequence length="217" mass="24325">MKAQQGSSPAYTLITDRRQAEVVTSRDELRRLAPFMGHEACISEAAHRLGLGITATYKIVARFVALGLLEETRQQRRAGRAIRYYRAPATFFVPFHVLGLEEIGERNRLTQLHRFERSFAASVRHGFAPDWGALTGALPSGETYYEIASPDGQIWDPLADDATLILSGWNLIRATPQEARALQRGLMALITPYLNREGGEQYLLGTFLCRDHADHQT</sequence>
<reference evidence="1 2" key="1">
    <citation type="submission" date="2017-01" db="EMBL/GenBank/DDBJ databases">
        <title>Genome Analysis of Deinococcus marmoris KOPRI26562.</title>
        <authorList>
            <person name="Kim J.H."/>
            <person name="Oh H.-M."/>
        </authorList>
    </citation>
    <scope>NUCLEOTIDE SEQUENCE [LARGE SCALE GENOMIC DNA]</scope>
    <source>
        <strain evidence="1 2">KOPRI26562</strain>
    </source>
</reference>
<evidence type="ECO:0000313" key="2">
    <source>
        <dbReference type="Proteomes" id="UP000186607"/>
    </source>
</evidence>
<dbReference type="InterPro" id="IPR036390">
    <property type="entry name" value="WH_DNA-bd_sf"/>
</dbReference>
<evidence type="ECO:0008006" key="3">
    <source>
        <dbReference type="Google" id="ProtNLM"/>
    </source>
</evidence>
<dbReference type="EMBL" id="MSTI01000065">
    <property type="protein sequence ID" value="OLV18571.1"/>
    <property type="molecule type" value="Genomic_DNA"/>
</dbReference>
<evidence type="ECO:0000313" key="1">
    <source>
        <dbReference type="EMBL" id="OLV18571.1"/>
    </source>
</evidence>
<dbReference type="AlphaFoldDB" id="A0A1U7P075"/>
<organism evidence="1 2">
    <name type="scientific">Deinococcus marmoris</name>
    <dbReference type="NCBI Taxonomy" id="249408"/>
    <lineage>
        <taxon>Bacteria</taxon>
        <taxon>Thermotogati</taxon>
        <taxon>Deinococcota</taxon>
        <taxon>Deinococci</taxon>
        <taxon>Deinococcales</taxon>
        <taxon>Deinococcaceae</taxon>
        <taxon>Deinococcus</taxon>
    </lineage>
</organism>
<dbReference type="Gene3D" id="1.10.10.10">
    <property type="entry name" value="Winged helix-like DNA-binding domain superfamily/Winged helix DNA-binding domain"/>
    <property type="match status" value="1"/>
</dbReference>
<proteinExistence type="predicted"/>
<accession>A0A1U7P075</accession>
<dbReference type="SUPFAM" id="SSF46785">
    <property type="entry name" value="Winged helix' DNA-binding domain"/>
    <property type="match status" value="1"/>
</dbReference>
<keyword evidence="2" id="KW-1185">Reference proteome</keyword>